<sequence>MASQIHPETLIVIKALFEGVTRRFMLPLKELGAQSFPQQIHQFLNIPDDSELLIERYSDSSAKWVLLDSENPSIYKQLYRAARAKLKLRIKVTEFKKPSRSQDGFPWSEFRENDAVTEATASSSDTHATRGSYLNTVLNYPLSTATAESQANLANSIRAIQSESISKDSTLEHRSGSSNPPHVTGAVTLPTRHVDDDSAPPFTFYIDCNNCGSSIPNTHWHCGTCERGDYDLCLPCIESGVRCPEENHWLIKRYVTKRGVMSSITEKLAPKSNLSPKAPERDVDEVSRCTLKEEPKVEPCPHDDEMRTCNACFRDFRALSLVTCADCTDYDLCLTCMISQKHGHHPGHTFFFTQDIGFSSFREKVKRYCRPGRDVSHHAICDGCNQRIHGVRNKCLECPDFDYCFSCIHGAITSHPGHRFVPIYDPIATAAGHAETHYGIYCDGPLCSSKNGPDHYITGVRYKCAICHDTDFCANCEAHPSNTHNQTHPLVKFKTAVRHVSISTIGENENGLPLQKMGDHQESTIQDPAPVSVCHVATQVLKAGDFPSTAPSSPLLFSTKNEKKRSPARDLASAGLLQAEFVQDTVADGSEMAPGAIFTQKWVLRNPGPATWPQGSSVRFAGGDTMFNIDTNHPTSTSELISAMESTTLMKPVPPFESAEFSLNLKTPHRLGRAISYWRLKTPDGAPFGDRLWCDVLVRPETELKPTGIFAESATETVPCEGTVQTKLEPTLEKGDMVFPKLEKESPESSITFASGDATVDAMQSDELDLVDDVESLTLANSDGFSTDEEYDILDASDEELISAAQKQE</sequence>
<name>A0ACB8UWE0_9EURO</name>
<comment type="caution">
    <text evidence="1">The sequence shown here is derived from an EMBL/GenBank/DDBJ whole genome shotgun (WGS) entry which is preliminary data.</text>
</comment>
<dbReference type="EMBL" id="JALBCA010000046">
    <property type="protein sequence ID" value="KAI2386637.1"/>
    <property type="molecule type" value="Genomic_DNA"/>
</dbReference>
<organism evidence="1">
    <name type="scientific">Ophidiomyces ophidiicola</name>
    <dbReference type="NCBI Taxonomy" id="1387563"/>
    <lineage>
        <taxon>Eukaryota</taxon>
        <taxon>Fungi</taxon>
        <taxon>Dikarya</taxon>
        <taxon>Ascomycota</taxon>
        <taxon>Pezizomycotina</taxon>
        <taxon>Eurotiomycetes</taxon>
        <taxon>Eurotiomycetidae</taxon>
        <taxon>Onygenales</taxon>
        <taxon>Onygenaceae</taxon>
        <taxon>Ophidiomyces</taxon>
    </lineage>
</organism>
<protein>
    <submittedName>
        <fullName evidence="1">Uncharacterized protein</fullName>
    </submittedName>
</protein>
<accession>A0ACB8UWE0</accession>
<proteinExistence type="predicted"/>
<evidence type="ECO:0000313" key="1">
    <source>
        <dbReference type="EMBL" id="KAI2386637.1"/>
    </source>
</evidence>
<reference evidence="1" key="1">
    <citation type="journal article" date="2022" name="bioRxiv">
        <title>Population genetic analysis of Ophidiomyces ophidiicola, the causative agent of snake fungal disease, indicates recent introductions to the USA.</title>
        <authorList>
            <person name="Ladner J.T."/>
            <person name="Palmer J.M."/>
            <person name="Ettinger C.L."/>
            <person name="Stajich J.E."/>
            <person name="Farrell T.M."/>
            <person name="Glorioso B.M."/>
            <person name="Lawson B."/>
            <person name="Price S.J."/>
            <person name="Stengle A.G."/>
            <person name="Grear D.A."/>
            <person name="Lorch J.M."/>
        </authorList>
    </citation>
    <scope>NUCLEOTIDE SEQUENCE</scope>
    <source>
        <strain evidence="1">NWHC 24266-5</strain>
    </source>
</reference>
<gene>
    <name evidence="1" type="ORF">LOY88_003497</name>
</gene>